<proteinExistence type="predicted"/>
<keyword evidence="2" id="KW-1185">Reference proteome</keyword>
<name>A0ABN2Y6J4_9ACTN</name>
<organism evidence="1 2">
    <name type="scientific">Streptomyces synnematoformans</name>
    <dbReference type="NCBI Taxonomy" id="415721"/>
    <lineage>
        <taxon>Bacteria</taxon>
        <taxon>Bacillati</taxon>
        <taxon>Actinomycetota</taxon>
        <taxon>Actinomycetes</taxon>
        <taxon>Kitasatosporales</taxon>
        <taxon>Streptomycetaceae</taxon>
        <taxon>Streptomyces</taxon>
    </lineage>
</organism>
<comment type="caution">
    <text evidence="1">The sequence shown here is derived from an EMBL/GenBank/DDBJ whole genome shotgun (WGS) entry which is preliminary data.</text>
</comment>
<reference evidence="1 2" key="1">
    <citation type="journal article" date="2019" name="Int. J. Syst. Evol. Microbiol.">
        <title>The Global Catalogue of Microorganisms (GCM) 10K type strain sequencing project: providing services to taxonomists for standard genome sequencing and annotation.</title>
        <authorList>
            <consortium name="The Broad Institute Genomics Platform"/>
            <consortium name="The Broad Institute Genome Sequencing Center for Infectious Disease"/>
            <person name="Wu L."/>
            <person name="Ma J."/>
        </authorList>
    </citation>
    <scope>NUCLEOTIDE SEQUENCE [LARGE SCALE GENOMIC DNA]</scope>
    <source>
        <strain evidence="1 2">JCM 15481</strain>
    </source>
</reference>
<protein>
    <recommendedName>
        <fullName evidence="3">WXG100 family type VII secretion target</fullName>
    </recommendedName>
</protein>
<dbReference type="EMBL" id="BAAAPF010000065">
    <property type="protein sequence ID" value="GAA2122310.1"/>
    <property type="molecule type" value="Genomic_DNA"/>
</dbReference>
<accession>A0ABN2Y6J4</accession>
<evidence type="ECO:0000313" key="2">
    <source>
        <dbReference type="Proteomes" id="UP001500443"/>
    </source>
</evidence>
<sequence length="104" mass="11321">MSDLYVDGDMLDSVRHDLLHIVKVLKKPGEEMEQLDGTDMGVTKLASRMDDFGDEWSYGIKQLAKFSDRAADALLEIKKSFAGLDDDLARALQEGGKGGGSKSA</sequence>
<gene>
    <name evidence="1" type="ORF">GCM10009802_26230</name>
</gene>
<evidence type="ECO:0000313" key="1">
    <source>
        <dbReference type="EMBL" id="GAA2122310.1"/>
    </source>
</evidence>
<dbReference type="RefSeq" id="WP_344290100.1">
    <property type="nucleotide sequence ID" value="NZ_BAAAPF010000065.1"/>
</dbReference>
<evidence type="ECO:0008006" key="3">
    <source>
        <dbReference type="Google" id="ProtNLM"/>
    </source>
</evidence>
<dbReference type="Proteomes" id="UP001500443">
    <property type="component" value="Unassembled WGS sequence"/>
</dbReference>